<evidence type="ECO:0000256" key="1">
    <source>
        <dbReference type="SAM" id="Phobius"/>
    </source>
</evidence>
<dbReference type="Pfam" id="PF07670">
    <property type="entry name" value="Gate"/>
    <property type="match status" value="1"/>
</dbReference>
<organism evidence="3 4">
    <name type="scientific">Alkaliphilus metalliredigens (strain QYMF)</name>
    <dbReference type="NCBI Taxonomy" id="293826"/>
    <lineage>
        <taxon>Bacteria</taxon>
        <taxon>Bacillati</taxon>
        <taxon>Bacillota</taxon>
        <taxon>Clostridia</taxon>
        <taxon>Peptostreptococcales</taxon>
        <taxon>Natronincolaceae</taxon>
        <taxon>Alkaliphilus</taxon>
    </lineage>
</organism>
<proteinExistence type="predicted"/>
<feature type="domain" description="Nucleoside transporter/FeoB GTPase Gate" evidence="2">
    <location>
        <begin position="41"/>
        <end position="151"/>
    </location>
</feature>
<accession>A6TJH0</accession>
<feature type="transmembrane region" description="Helical" evidence="1">
    <location>
        <begin position="164"/>
        <end position="186"/>
    </location>
</feature>
<protein>
    <submittedName>
        <fullName evidence="3">Nucleoside recognition domain protein</fullName>
    </submittedName>
</protein>
<dbReference type="HOGENOM" id="CLU_089992_1_0_9"/>
<evidence type="ECO:0000313" key="4">
    <source>
        <dbReference type="Proteomes" id="UP000001572"/>
    </source>
</evidence>
<dbReference type="Proteomes" id="UP000001572">
    <property type="component" value="Chromosome"/>
</dbReference>
<dbReference type="AlphaFoldDB" id="A6TJH0"/>
<keyword evidence="1" id="KW-0812">Transmembrane</keyword>
<sequence>MNHIWFFMIMVAMGVAIFTGRGEIISEVILSDSQEAVMFAISLTGIMVVWLGLMNIAKESGLINGFARLMTPITRILFPDIPPNHPAISAMMMNFVANLFGAGNSATALGLKAMEELQTLNKKKKVASNAMCLFLVINMSSIQLIPLTVLKIRADAGSAMPTEIIGPGMIATAISTVVGIVTCKLLERGEG</sequence>
<feature type="transmembrane region" description="Helical" evidence="1">
    <location>
        <begin position="6"/>
        <end position="24"/>
    </location>
</feature>
<dbReference type="InterPro" id="IPR011642">
    <property type="entry name" value="Gate_dom"/>
</dbReference>
<feature type="transmembrane region" description="Helical" evidence="1">
    <location>
        <begin position="132"/>
        <end position="152"/>
    </location>
</feature>
<evidence type="ECO:0000313" key="3">
    <source>
        <dbReference type="EMBL" id="ABR46338.1"/>
    </source>
</evidence>
<dbReference type="OrthoDB" id="9782481at2"/>
<dbReference type="eggNOG" id="COG2715">
    <property type="taxonomic scope" value="Bacteria"/>
</dbReference>
<keyword evidence="1" id="KW-0472">Membrane</keyword>
<keyword evidence="1" id="KW-1133">Transmembrane helix</keyword>
<keyword evidence="4" id="KW-1185">Reference proteome</keyword>
<dbReference type="STRING" id="293826.Amet_0095"/>
<reference evidence="4" key="1">
    <citation type="journal article" date="2016" name="Genome Announc.">
        <title>Complete genome sequence of Alkaliphilus metalliredigens strain QYMF, an alkaliphilic and metal-reducing bacterium isolated from borax-contaminated leachate ponds.</title>
        <authorList>
            <person name="Hwang C."/>
            <person name="Copeland A."/>
            <person name="Lucas S."/>
            <person name="Lapidus A."/>
            <person name="Barry K."/>
            <person name="Detter J.C."/>
            <person name="Glavina Del Rio T."/>
            <person name="Hammon N."/>
            <person name="Israni S."/>
            <person name="Dalin E."/>
            <person name="Tice H."/>
            <person name="Pitluck S."/>
            <person name="Chertkov O."/>
            <person name="Brettin T."/>
            <person name="Bruce D."/>
            <person name="Han C."/>
            <person name="Schmutz J."/>
            <person name="Larimer F."/>
            <person name="Land M.L."/>
            <person name="Hauser L."/>
            <person name="Kyrpides N."/>
            <person name="Mikhailova N."/>
            <person name="Ye Q."/>
            <person name="Zhou J."/>
            <person name="Richardson P."/>
            <person name="Fields M.W."/>
        </authorList>
    </citation>
    <scope>NUCLEOTIDE SEQUENCE [LARGE SCALE GENOMIC DNA]</scope>
    <source>
        <strain evidence="4">QYMF</strain>
    </source>
</reference>
<feature type="transmembrane region" description="Helical" evidence="1">
    <location>
        <begin position="36"/>
        <end position="57"/>
    </location>
</feature>
<dbReference type="RefSeq" id="WP_011971247.1">
    <property type="nucleotide sequence ID" value="NC_009633.1"/>
</dbReference>
<dbReference type="KEGG" id="amt:Amet_0095"/>
<evidence type="ECO:0000259" key="2">
    <source>
        <dbReference type="Pfam" id="PF07670"/>
    </source>
</evidence>
<gene>
    <name evidence="3" type="ordered locus">Amet_0095</name>
</gene>
<dbReference type="EMBL" id="CP000724">
    <property type="protein sequence ID" value="ABR46338.1"/>
    <property type="molecule type" value="Genomic_DNA"/>
</dbReference>
<name>A6TJH0_ALKMQ</name>